<dbReference type="Proteomes" id="UP001062846">
    <property type="component" value="Chromosome 5"/>
</dbReference>
<name>A0ACC0NP50_RHOML</name>
<comment type="caution">
    <text evidence="1">The sequence shown here is derived from an EMBL/GenBank/DDBJ whole genome shotgun (WGS) entry which is preliminary data.</text>
</comment>
<sequence length="155" mass="17711">MDDATLEWLFTTKIIPDPIVDWSKPPIYDEYTEDELLIVPKKNGFINNSQEPRFSTFSSKTALVLIKRKSKTKDEHDPRKGQTKLNNKITYADEGLLLMESRSLGTVHDGDQAGKKLDHEECSKIFMAANIETEVDWSKPPIYDEYPGEEVDSDS</sequence>
<gene>
    <name evidence="1" type="ORF">RHMOL_Rhmol05G0115300</name>
</gene>
<reference evidence="1" key="1">
    <citation type="submission" date="2022-02" db="EMBL/GenBank/DDBJ databases">
        <title>Plant Genome Project.</title>
        <authorList>
            <person name="Zhang R.-G."/>
        </authorList>
    </citation>
    <scope>NUCLEOTIDE SEQUENCE</scope>
    <source>
        <strain evidence="1">AT1</strain>
    </source>
</reference>
<keyword evidence="2" id="KW-1185">Reference proteome</keyword>
<protein>
    <submittedName>
        <fullName evidence="1">Uncharacterized protein</fullName>
    </submittedName>
</protein>
<proteinExistence type="predicted"/>
<accession>A0ACC0NP50</accession>
<evidence type="ECO:0000313" key="2">
    <source>
        <dbReference type="Proteomes" id="UP001062846"/>
    </source>
</evidence>
<dbReference type="EMBL" id="CM046392">
    <property type="protein sequence ID" value="KAI8554661.1"/>
    <property type="molecule type" value="Genomic_DNA"/>
</dbReference>
<evidence type="ECO:0000313" key="1">
    <source>
        <dbReference type="EMBL" id="KAI8554661.1"/>
    </source>
</evidence>
<organism evidence="1 2">
    <name type="scientific">Rhododendron molle</name>
    <name type="common">Chinese azalea</name>
    <name type="synonym">Azalea mollis</name>
    <dbReference type="NCBI Taxonomy" id="49168"/>
    <lineage>
        <taxon>Eukaryota</taxon>
        <taxon>Viridiplantae</taxon>
        <taxon>Streptophyta</taxon>
        <taxon>Embryophyta</taxon>
        <taxon>Tracheophyta</taxon>
        <taxon>Spermatophyta</taxon>
        <taxon>Magnoliopsida</taxon>
        <taxon>eudicotyledons</taxon>
        <taxon>Gunneridae</taxon>
        <taxon>Pentapetalae</taxon>
        <taxon>asterids</taxon>
        <taxon>Ericales</taxon>
        <taxon>Ericaceae</taxon>
        <taxon>Ericoideae</taxon>
        <taxon>Rhodoreae</taxon>
        <taxon>Rhododendron</taxon>
    </lineage>
</organism>